<name>A0A1H5MDJ6_9ACTN</name>
<evidence type="ECO:0000256" key="3">
    <source>
        <dbReference type="ARBA" id="ARBA00022475"/>
    </source>
</evidence>
<feature type="region of interest" description="Disordered" evidence="7">
    <location>
        <begin position="516"/>
        <end position="570"/>
    </location>
</feature>
<keyword evidence="4 8" id="KW-0812">Transmembrane</keyword>
<feature type="domain" description="Major facilitator superfamily (MFS) profile" evidence="9">
    <location>
        <begin position="30"/>
        <end position="479"/>
    </location>
</feature>
<feature type="transmembrane region" description="Helical" evidence="8">
    <location>
        <begin position="243"/>
        <end position="263"/>
    </location>
</feature>
<dbReference type="PANTHER" id="PTHR42718:SF46">
    <property type="entry name" value="BLR6921 PROTEIN"/>
    <property type="match status" value="1"/>
</dbReference>
<feature type="transmembrane region" description="Helical" evidence="8">
    <location>
        <begin position="121"/>
        <end position="142"/>
    </location>
</feature>
<feature type="region of interest" description="Disordered" evidence="7">
    <location>
        <begin position="609"/>
        <end position="664"/>
    </location>
</feature>
<dbReference type="SUPFAM" id="SSF103473">
    <property type="entry name" value="MFS general substrate transporter"/>
    <property type="match status" value="1"/>
</dbReference>
<evidence type="ECO:0000256" key="8">
    <source>
        <dbReference type="SAM" id="Phobius"/>
    </source>
</evidence>
<feature type="compositionally biased region" description="Basic residues" evidence="7">
    <location>
        <begin position="738"/>
        <end position="749"/>
    </location>
</feature>
<dbReference type="NCBIfam" id="TIGR00711">
    <property type="entry name" value="efflux_EmrB"/>
    <property type="match status" value="1"/>
</dbReference>
<keyword evidence="3" id="KW-1003">Cell membrane</keyword>
<feature type="transmembrane region" description="Helical" evidence="8">
    <location>
        <begin position="317"/>
        <end position="338"/>
    </location>
</feature>
<reference evidence="11" key="1">
    <citation type="submission" date="2016-10" db="EMBL/GenBank/DDBJ databases">
        <authorList>
            <person name="Varghese N."/>
            <person name="Submissions S."/>
        </authorList>
    </citation>
    <scope>NUCLEOTIDE SEQUENCE [LARGE SCALE GENOMIC DNA]</scope>
    <source>
        <strain evidence="11">DSM 45237</strain>
    </source>
</reference>
<dbReference type="AlphaFoldDB" id="A0A1H5MDJ6"/>
<dbReference type="Gene3D" id="1.20.1250.20">
    <property type="entry name" value="MFS general substrate transporter like domains"/>
    <property type="match status" value="1"/>
</dbReference>
<dbReference type="EMBL" id="FNUC01000003">
    <property type="protein sequence ID" value="SEE87452.1"/>
    <property type="molecule type" value="Genomic_DNA"/>
</dbReference>
<feature type="compositionally biased region" description="Basic and acidic residues" evidence="7">
    <location>
        <begin position="716"/>
        <end position="730"/>
    </location>
</feature>
<comment type="subcellular location">
    <subcellularLocation>
        <location evidence="1">Cell membrane</location>
        <topology evidence="1">Multi-pass membrane protein</topology>
    </subcellularLocation>
</comment>
<feature type="transmembrane region" description="Helical" evidence="8">
    <location>
        <begin position="374"/>
        <end position="401"/>
    </location>
</feature>
<evidence type="ECO:0000256" key="6">
    <source>
        <dbReference type="ARBA" id="ARBA00023136"/>
    </source>
</evidence>
<dbReference type="InterPro" id="IPR036259">
    <property type="entry name" value="MFS_trans_sf"/>
</dbReference>
<evidence type="ECO:0000256" key="4">
    <source>
        <dbReference type="ARBA" id="ARBA00022692"/>
    </source>
</evidence>
<feature type="transmembrane region" description="Helical" evidence="8">
    <location>
        <begin position="182"/>
        <end position="201"/>
    </location>
</feature>
<feature type="transmembrane region" description="Helical" evidence="8">
    <location>
        <begin position="350"/>
        <end position="368"/>
    </location>
</feature>
<evidence type="ECO:0000256" key="5">
    <source>
        <dbReference type="ARBA" id="ARBA00022989"/>
    </source>
</evidence>
<dbReference type="Pfam" id="PF07690">
    <property type="entry name" value="MFS_1"/>
    <property type="match status" value="1"/>
</dbReference>
<feature type="region of interest" description="Disordered" evidence="7">
    <location>
        <begin position="1"/>
        <end position="24"/>
    </location>
</feature>
<evidence type="ECO:0000259" key="9">
    <source>
        <dbReference type="PROSITE" id="PS50850"/>
    </source>
</evidence>
<accession>A0A1H5MDJ6</accession>
<feature type="region of interest" description="Disordered" evidence="7">
    <location>
        <begin position="685"/>
        <end position="764"/>
    </location>
</feature>
<feature type="transmembrane region" description="Helical" evidence="8">
    <location>
        <begin position="30"/>
        <end position="52"/>
    </location>
</feature>
<dbReference type="GO" id="GO:0005886">
    <property type="term" value="C:plasma membrane"/>
    <property type="evidence" value="ECO:0007669"/>
    <property type="project" value="UniProtKB-SubCell"/>
</dbReference>
<dbReference type="CDD" id="cd17503">
    <property type="entry name" value="MFS_LmrB_MDR_like"/>
    <property type="match status" value="1"/>
</dbReference>
<feature type="transmembrane region" description="Helical" evidence="8">
    <location>
        <begin position="454"/>
        <end position="474"/>
    </location>
</feature>
<feature type="compositionally biased region" description="Polar residues" evidence="7">
    <location>
        <begin position="753"/>
        <end position="764"/>
    </location>
</feature>
<dbReference type="InterPro" id="IPR011701">
    <property type="entry name" value="MFS"/>
</dbReference>
<dbReference type="PANTHER" id="PTHR42718">
    <property type="entry name" value="MAJOR FACILITATOR SUPERFAMILY MULTIDRUG TRANSPORTER MFSC"/>
    <property type="match status" value="1"/>
</dbReference>
<feature type="transmembrane region" description="Helical" evidence="8">
    <location>
        <begin position="154"/>
        <end position="176"/>
    </location>
</feature>
<evidence type="ECO:0000256" key="7">
    <source>
        <dbReference type="SAM" id="MobiDB-lite"/>
    </source>
</evidence>
<organism evidence="10 11">
    <name type="scientific">Jiangella alba</name>
    <dbReference type="NCBI Taxonomy" id="561176"/>
    <lineage>
        <taxon>Bacteria</taxon>
        <taxon>Bacillati</taxon>
        <taxon>Actinomycetota</taxon>
        <taxon>Actinomycetes</taxon>
        <taxon>Jiangellales</taxon>
        <taxon>Jiangellaceae</taxon>
        <taxon>Jiangella</taxon>
    </lineage>
</organism>
<evidence type="ECO:0000313" key="10">
    <source>
        <dbReference type="EMBL" id="SEE87452.1"/>
    </source>
</evidence>
<dbReference type="Gene3D" id="1.20.1720.10">
    <property type="entry name" value="Multidrug resistance protein D"/>
    <property type="match status" value="1"/>
</dbReference>
<protein>
    <submittedName>
        <fullName evidence="10">Drug resistance transporter, EmrB/QacA subfamily</fullName>
    </submittedName>
</protein>
<feature type="compositionally biased region" description="Low complexity" evidence="7">
    <location>
        <begin position="648"/>
        <end position="661"/>
    </location>
</feature>
<keyword evidence="5 8" id="KW-1133">Transmembrane helix</keyword>
<evidence type="ECO:0000256" key="2">
    <source>
        <dbReference type="ARBA" id="ARBA00022448"/>
    </source>
</evidence>
<evidence type="ECO:0000313" key="11">
    <source>
        <dbReference type="Proteomes" id="UP000181980"/>
    </source>
</evidence>
<dbReference type="STRING" id="561176.SAMN04488561_3102"/>
<dbReference type="Proteomes" id="UP000181980">
    <property type="component" value="Unassembled WGS sequence"/>
</dbReference>
<dbReference type="PROSITE" id="PS50850">
    <property type="entry name" value="MFS"/>
    <property type="match status" value="1"/>
</dbReference>
<feature type="transmembrane region" description="Helical" evidence="8">
    <location>
        <begin position="64"/>
        <end position="84"/>
    </location>
</feature>
<keyword evidence="6 8" id="KW-0472">Membrane</keyword>
<keyword evidence="2" id="KW-0813">Transport</keyword>
<feature type="compositionally biased region" description="Basic and acidic residues" evidence="7">
    <location>
        <begin position="636"/>
        <end position="646"/>
    </location>
</feature>
<sequence length="764" mass="80552">MTRSGLWRPRRLPPAPERRRVQPAPSARRLVGTAIVGAVMLNLDIASVSIVLPTFQAEFGTTVATAAWTMTAYTLALAAVIPFTGWATDRFGARRLYLVALALFGSGALLCGLAWDIGALIGARTLQGLGGGLLVPLAMTITTHAAGPGRVGRVTAVLFATAATGAIAGPILAGWLLGVASWHWVFLAELPLVAVAFAAAYRVLPRDRPQRPAGFDFTGMALLSPGLAALLFAVSSAPGQRSLATAAVLAPAVAGVLLVVAFVRHALRTDHPLIDLRMFRNRELTVAAVTLAMFFVAFTGTGLLLPGYFVMVRGESALAAGLLMAPQSVAGIVTMIVCGRYADRVGPRRLVIGGMTLVVLGMTTLAQVRADTSYALLAGSLAVVGLGLGMTTLPLTAAALASLRHAEVARGSTLITIVQQTGAAVATAVMSVLLTSRLLDVSAADRPAMARAFASTYAVAVALVVLSIVPALFLPRTRRSVLSPPGGAARAAGTVADAGQGVTPEHVRRGRKCLGRRVRPPPARADGAGALQLGERRRQPLEPARAAAVPRRHDTVHAGHPGPADHRCQADGLLGGVQQRHRVQADPGQQHDAVARGQLAQRREHVLTALPAHQRAGQRPDGGERRQRVRAAGPARPREHGPRDGAHAPVDGVPRRVVPAGGRRGRDHAVVLAVVRDRDVPGRRRRGELRTLGGHEHRAAVRQQAVDDGVRSPAHPAERRQRRVQADRPPRQPQPPRRGLHVGRRHRCDHHVTSNPGSMSEGTC</sequence>
<feature type="transmembrane region" description="Helical" evidence="8">
    <location>
        <begin position="96"/>
        <end position="115"/>
    </location>
</feature>
<evidence type="ECO:0000256" key="1">
    <source>
        <dbReference type="ARBA" id="ARBA00004651"/>
    </source>
</evidence>
<feature type="transmembrane region" description="Helical" evidence="8">
    <location>
        <begin position="284"/>
        <end position="305"/>
    </location>
</feature>
<dbReference type="InterPro" id="IPR020846">
    <property type="entry name" value="MFS_dom"/>
</dbReference>
<proteinExistence type="predicted"/>
<dbReference type="GO" id="GO:0022857">
    <property type="term" value="F:transmembrane transporter activity"/>
    <property type="evidence" value="ECO:0007669"/>
    <property type="project" value="InterPro"/>
</dbReference>
<dbReference type="InterPro" id="IPR004638">
    <property type="entry name" value="EmrB-like"/>
</dbReference>
<keyword evidence="11" id="KW-1185">Reference proteome</keyword>
<gene>
    <name evidence="10" type="ORF">SAMN04488561_3102</name>
</gene>
<feature type="compositionally biased region" description="Basic and acidic residues" evidence="7">
    <location>
        <begin position="551"/>
        <end position="569"/>
    </location>
</feature>
<feature type="transmembrane region" description="Helical" evidence="8">
    <location>
        <begin position="213"/>
        <end position="237"/>
    </location>
</feature>